<dbReference type="Proteomes" id="UP000236740">
    <property type="component" value="Unassembled WGS sequence"/>
</dbReference>
<sequence>MATLAEPAVLAAAKDALYPDLETRDDQYAVTETQFTADSWGEWPVPDDVRERLRPFNSIRLESGEPDLLGVGPPAGEVLDGSVASAPVVAVEAKGRRESGTVDVARGIEQAHARLSEVNLGYVAAPATSVTETARSLARELNVGVVGVEGVETATVLEPPRVTGAGEFSTGVEAIRFRARTHQLTDGSFPVNHPKNYLGYPLAIAADDDTDAAYEEHVIRLAGDGRRGAVLLGLVEGRGADRLTHLGREVVRFARAECGSVESALARFDSWTGRSIRFTELAPRWAQLARSVTMGYEPTRLVVEALERLHADGVRPATLPQVAAAACEINRPLAVEVFFTEGGRDAVLERDGALRAEALDDPGVYKTGIHFQYKAQLYHVGLLTERGTDDRAAALADAWALEHPVGRR</sequence>
<dbReference type="RefSeq" id="WP_103991827.1">
    <property type="nucleotide sequence ID" value="NZ_CP031311.1"/>
</dbReference>
<dbReference type="OrthoDB" id="226348at2157"/>
<dbReference type="EMBL" id="CP031311">
    <property type="protein sequence ID" value="QCC47972.1"/>
    <property type="molecule type" value="Genomic_DNA"/>
</dbReference>
<evidence type="ECO:0000313" key="4">
    <source>
        <dbReference type="Proteomes" id="UP000296733"/>
    </source>
</evidence>
<dbReference type="KEGG" id="hlm:DV707_10045"/>
<organism evidence="2 3">
    <name type="scientific">Halobellus limi</name>
    <dbReference type="NCBI Taxonomy" id="699433"/>
    <lineage>
        <taxon>Archaea</taxon>
        <taxon>Methanobacteriati</taxon>
        <taxon>Methanobacteriota</taxon>
        <taxon>Stenosarchaea group</taxon>
        <taxon>Halobacteria</taxon>
        <taxon>Halobacteriales</taxon>
        <taxon>Haloferacaceae</taxon>
        <taxon>Halobellus</taxon>
    </lineage>
</organism>
<reference evidence="2 3" key="1">
    <citation type="submission" date="2016-10" db="EMBL/GenBank/DDBJ databases">
        <authorList>
            <person name="de Groot N.N."/>
        </authorList>
    </citation>
    <scope>NUCLEOTIDE SEQUENCE [LARGE SCALE GENOMIC DNA]</scope>
    <source>
        <strain evidence="2 3">CGMCC 1.10331</strain>
    </source>
</reference>
<dbReference type="EMBL" id="FNVN01000002">
    <property type="protein sequence ID" value="SEG39012.1"/>
    <property type="molecule type" value="Genomic_DNA"/>
</dbReference>
<dbReference type="GeneID" id="39858433"/>
<reference evidence="1 4" key="2">
    <citation type="journal article" date="2019" name="Nat. Commun.">
        <title>A new type of DNA phosphorothioation-based antiviral system in archaea.</title>
        <authorList>
            <person name="Xiong L."/>
            <person name="Liu S."/>
            <person name="Chen S."/>
            <person name="Xiao Y."/>
            <person name="Zhu B."/>
            <person name="Gao Y."/>
            <person name="Zhang Y."/>
            <person name="Chen B."/>
            <person name="Luo J."/>
            <person name="Deng Z."/>
            <person name="Chen X."/>
            <person name="Wang L."/>
            <person name="Chen S."/>
        </authorList>
    </citation>
    <scope>NUCLEOTIDE SEQUENCE [LARGE SCALE GENOMIC DNA]</scope>
    <source>
        <strain evidence="1 4">CGMCC 1.10331</strain>
    </source>
</reference>
<dbReference type="AlphaFoldDB" id="A0A1H5ZS44"/>
<name>A0A1H5ZS44_9EURY</name>
<keyword evidence="3" id="KW-1185">Reference proteome</keyword>
<evidence type="ECO:0000313" key="3">
    <source>
        <dbReference type="Proteomes" id="UP000236740"/>
    </source>
</evidence>
<evidence type="ECO:0000313" key="2">
    <source>
        <dbReference type="EMBL" id="SEG39012.1"/>
    </source>
</evidence>
<accession>A0A1H5ZS44</accession>
<dbReference type="Proteomes" id="UP000296733">
    <property type="component" value="Chromosome"/>
</dbReference>
<proteinExistence type="predicted"/>
<gene>
    <name evidence="1" type="ORF">DV707_10045</name>
    <name evidence="2" type="ORF">SAMN04488133_2145</name>
</gene>
<protein>
    <submittedName>
        <fullName evidence="2">Uncharacterized protein</fullName>
    </submittedName>
</protein>
<evidence type="ECO:0000313" key="1">
    <source>
        <dbReference type="EMBL" id="QCC47972.1"/>
    </source>
</evidence>